<dbReference type="CDD" id="cd12912">
    <property type="entry name" value="PDC2_MCP_like"/>
    <property type="match status" value="1"/>
</dbReference>
<comment type="caution">
    <text evidence="13">The sequence shown here is derived from an EMBL/GenBank/DDBJ whole genome shotgun (WGS) entry which is preliminary data.</text>
</comment>
<dbReference type="CDD" id="cd06225">
    <property type="entry name" value="HAMP"/>
    <property type="match status" value="1"/>
</dbReference>
<evidence type="ECO:0000256" key="9">
    <source>
        <dbReference type="PROSITE-ProRule" id="PRU00284"/>
    </source>
</evidence>
<dbReference type="EMBL" id="JADKNH010000008">
    <property type="protein sequence ID" value="MBF4694340.1"/>
    <property type="molecule type" value="Genomic_DNA"/>
</dbReference>
<dbReference type="Pfam" id="PF00672">
    <property type="entry name" value="HAMP"/>
    <property type="match status" value="1"/>
</dbReference>
<dbReference type="InterPro" id="IPR033479">
    <property type="entry name" value="dCache_1"/>
</dbReference>
<evidence type="ECO:0000256" key="7">
    <source>
        <dbReference type="ARBA" id="ARBA00023224"/>
    </source>
</evidence>
<evidence type="ECO:0000256" key="6">
    <source>
        <dbReference type="ARBA" id="ARBA00023136"/>
    </source>
</evidence>
<evidence type="ECO:0000256" key="8">
    <source>
        <dbReference type="ARBA" id="ARBA00029447"/>
    </source>
</evidence>
<keyword evidence="4 10" id="KW-0812">Transmembrane</keyword>
<dbReference type="CDD" id="cd11386">
    <property type="entry name" value="MCP_signal"/>
    <property type="match status" value="1"/>
</dbReference>
<keyword evidence="5 10" id="KW-1133">Transmembrane helix</keyword>
<dbReference type="PROSITE" id="PS50885">
    <property type="entry name" value="HAMP"/>
    <property type="match status" value="1"/>
</dbReference>
<dbReference type="InterPro" id="IPR029151">
    <property type="entry name" value="Sensor-like_sf"/>
</dbReference>
<dbReference type="SMART" id="SM00304">
    <property type="entry name" value="HAMP"/>
    <property type="match status" value="1"/>
</dbReference>
<proteinExistence type="inferred from homology"/>
<evidence type="ECO:0000313" key="13">
    <source>
        <dbReference type="EMBL" id="MBF4694340.1"/>
    </source>
</evidence>
<dbReference type="RefSeq" id="WP_194702572.1">
    <property type="nucleotide sequence ID" value="NZ_JADKNH010000008.1"/>
</dbReference>
<evidence type="ECO:0000259" key="11">
    <source>
        <dbReference type="PROSITE" id="PS50111"/>
    </source>
</evidence>
<evidence type="ECO:0000256" key="10">
    <source>
        <dbReference type="SAM" id="Phobius"/>
    </source>
</evidence>
<protein>
    <submittedName>
        <fullName evidence="13">Methyl-accepting chemotaxis protein</fullName>
    </submittedName>
</protein>
<accession>A0ABR9ZV68</accession>
<comment type="similarity">
    <text evidence="8">Belongs to the methyl-accepting chemotaxis (MCP) protein family.</text>
</comment>
<dbReference type="Pfam" id="PF00015">
    <property type="entry name" value="MCPsignal"/>
    <property type="match status" value="1"/>
</dbReference>
<evidence type="ECO:0000256" key="3">
    <source>
        <dbReference type="ARBA" id="ARBA00022500"/>
    </source>
</evidence>
<evidence type="ECO:0000256" key="1">
    <source>
        <dbReference type="ARBA" id="ARBA00004651"/>
    </source>
</evidence>
<dbReference type="PANTHER" id="PTHR32089">
    <property type="entry name" value="METHYL-ACCEPTING CHEMOTAXIS PROTEIN MCPB"/>
    <property type="match status" value="1"/>
</dbReference>
<keyword evidence="14" id="KW-1185">Reference proteome</keyword>
<evidence type="ECO:0000259" key="12">
    <source>
        <dbReference type="PROSITE" id="PS50885"/>
    </source>
</evidence>
<dbReference type="CDD" id="cd12914">
    <property type="entry name" value="PDC1_DGC_like"/>
    <property type="match status" value="1"/>
</dbReference>
<organism evidence="13 14">
    <name type="scientific">Fusibacter ferrireducens</name>
    <dbReference type="NCBI Taxonomy" id="2785058"/>
    <lineage>
        <taxon>Bacteria</taxon>
        <taxon>Bacillati</taxon>
        <taxon>Bacillota</taxon>
        <taxon>Clostridia</taxon>
        <taxon>Eubacteriales</taxon>
        <taxon>Eubacteriales Family XII. Incertae Sedis</taxon>
        <taxon>Fusibacter</taxon>
    </lineage>
</organism>
<dbReference type="SMART" id="SM00283">
    <property type="entry name" value="MA"/>
    <property type="match status" value="1"/>
</dbReference>
<dbReference type="Gene3D" id="6.10.340.10">
    <property type="match status" value="1"/>
</dbReference>
<feature type="domain" description="Methyl-accepting transducer" evidence="11">
    <location>
        <begin position="383"/>
        <end position="654"/>
    </location>
</feature>
<keyword evidence="3" id="KW-0145">Chemotaxis</keyword>
<dbReference type="Proteomes" id="UP000614200">
    <property type="component" value="Unassembled WGS sequence"/>
</dbReference>
<keyword evidence="6 10" id="KW-0472">Membrane</keyword>
<name>A0ABR9ZV68_9FIRM</name>
<evidence type="ECO:0000256" key="2">
    <source>
        <dbReference type="ARBA" id="ARBA00022475"/>
    </source>
</evidence>
<keyword evidence="7 9" id="KW-0807">Transducer</keyword>
<reference evidence="13 14" key="1">
    <citation type="submission" date="2020-11" db="EMBL/GenBank/DDBJ databases">
        <title>Fusibacter basophilias sp. nov.</title>
        <authorList>
            <person name="Qiu D."/>
        </authorList>
    </citation>
    <scope>NUCLEOTIDE SEQUENCE [LARGE SCALE GENOMIC DNA]</scope>
    <source>
        <strain evidence="13 14">Q10-2</strain>
    </source>
</reference>
<evidence type="ECO:0000256" key="4">
    <source>
        <dbReference type="ARBA" id="ARBA00022692"/>
    </source>
</evidence>
<sequence length="669" mass="73563">MKKSLMTKLMLSTGLLVLTIIFFISLISFKFSSNAIENEVERNLMTQLHDLVTSLKEDQSNVEGLLKIIGDMPVIKNVNSEKLMPEEERDVNNYLFAFRQSNDYLLENIFIADSKGNVIADSSNGSLSGINVSDRDYFVEAKSGKSVWSDVLISKASNTPIRVYIFPIANKSNRSIGYVAAAVKMDKTIALIHNIKVGELGYAYMIDQKGLLIVHPNPDYTMQKSIADFEIPELNKALPDMIQGNTNRVEYSYDGNSKLNLYTGFDEFSISISAVKEEYLKPIANMQKSIIILGIFMLVVGLIMAYIISRYILKRVNRMKTVMLEASKGDLTVKVEQFKEDGDEIDQISIAFNMMLQSFNAIVTDIVKTSEVLSSSSQQMASSAEEGGKAATDVTVAIQEICQGMEIQANDVNNTIILVDDMKHKLDGTVNETLKMAQEAEVVMKTAENSQRLIYETVDKMTEIRASSEKTIDVINKLNEQSDKINKISDTIAAIADQTNLLALNAAIEAARAGEAGKGFAVVAEEIRKLATDSQSSANGINGLIGEIQNEIKEANNFTKAESEAITSGVQAIDVAGNAFSKILTLIENTQKSIEHVVGHIGETQKLGDSVNQSVENIANVMFKSNTKTQEVSSATEEQTAVSEEIAAASDHLSKMAIDLFEQVSQYKI</sequence>
<dbReference type="Gene3D" id="1.10.287.950">
    <property type="entry name" value="Methyl-accepting chemotaxis protein"/>
    <property type="match status" value="1"/>
</dbReference>
<dbReference type="Gene3D" id="3.30.450.20">
    <property type="entry name" value="PAS domain"/>
    <property type="match status" value="1"/>
</dbReference>
<comment type="subcellular location">
    <subcellularLocation>
        <location evidence="1">Cell membrane</location>
        <topology evidence="1">Multi-pass membrane protein</topology>
    </subcellularLocation>
</comment>
<dbReference type="SUPFAM" id="SSF58104">
    <property type="entry name" value="Methyl-accepting chemotaxis protein (MCP) signaling domain"/>
    <property type="match status" value="1"/>
</dbReference>
<dbReference type="Pfam" id="PF02743">
    <property type="entry name" value="dCache_1"/>
    <property type="match status" value="1"/>
</dbReference>
<keyword evidence="2" id="KW-1003">Cell membrane</keyword>
<feature type="transmembrane region" description="Helical" evidence="10">
    <location>
        <begin position="290"/>
        <end position="313"/>
    </location>
</feature>
<feature type="domain" description="HAMP" evidence="12">
    <location>
        <begin position="310"/>
        <end position="364"/>
    </location>
</feature>
<gene>
    <name evidence="13" type="ORF">ISU02_14560</name>
</gene>
<dbReference type="SUPFAM" id="SSF103190">
    <property type="entry name" value="Sensory domain-like"/>
    <property type="match status" value="1"/>
</dbReference>
<dbReference type="InterPro" id="IPR003660">
    <property type="entry name" value="HAMP_dom"/>
</dbReference>
<dbReference type="InterPro" id="IPR004089">
    <property type="entry name" value="MCPsignal_dom"/>
</dbReference>
<dbReference type="PROSITE" id="PS50111">
    <property type="entry name" value="CHEMOTAXIS_TRANSDUC_2"/>
    <property type="match status" value="1"/>
</dbReference>
<dbReference type="PANTHER" id="PTHR32089:SF112">
    <property type="entry name" value="LYSOZYME-LIKE PROTEIN-RELATED"/>
    <property type="match status" value="1"/>
</dbReference>
<evidence type="ECO:0000313" key="14">
    <source>
        <dbReference type="Proteomes" id="UP000614200"/>
    </source>
</evidence>
<evidence type="ECO:0000256" key="5">
    <source>
        <dbReference type="ARBA" id="ARBA00022989"/>
    </source>
</evidence>